<organism evidence="1 2">
    <name type="scientific">Leptospirillum ferrooxidans (strain C2-3)</name>
    <dbReference type="NCBI Taxonomy" id="1162668"/>
    <lineage>
        <taxon>Bacteria</taxon>
        <taxon>Pseudomonadati</taxon>
        <taxon>Nitrospirota</taxon>
        <taxon>Nitrospiria</taxon>
        <taxon>Nitrospirales</taxon>
        <taxon>Nitrospiraceae</taxon>
        <taxon>Leptospirillum</taxon>
    </lineage>
</organism>
<dbReference type="PATRIC" id="fig|1162668.3.peg.631"/>
<keyword evidence="2" id="KW-1185">Reference proteome</keyword>
<name>I0ILV3_LEPFC</name>
<evidence type="ECO:0000313" key="1">
    <source>
        <dbReference type="EMBL" id="BAM06252.1"/>
    </source>
</evidence>
<sequence length="209" mass="23977">MLAFVDETGDTGLKTDRGSSLYFTVALVLFEEHSEAESCDQRINQLRAELNLPSTYEFHFQSNSDRIRRKFLEATASYNFQYLGFSLNKSSPNLWGPGFQVKSSLYKFTCGTVFENSKPYLSDTIVVIDACGSDTFQCELAKYLKRKITDPDHRLIKKVKMQSSKSNNLLQLVDYVAGVINRKVQNKKDASDYYRYIAAKETDLRVWPQ</sequence>
<dbReference type="KEGG" id="lfc:LFE_0536"/>
<dbReference type="EMBL" id="AP012342">
    <property type="protein sequence ID" value="BAM06252.1"/>
    <property type="molecule type" value="Genomic_DNA"/>
</dbReference>
<evidence type="ECO:0000313" key="2">
    <source>
        <dbReference type="Proteomes" id="UP000007382"/>
    </source>
</evidence>
<protein>
    <recommendedName>
        <fullName evidence="3">DUF3800 domain-containing protein</fullName>
    </recommendedName>
</protein>
<reference evidence="2" key="2">
    <citation type="submission" date="2012-03" db="EMBL/GenBank/DDBJ databases">
        <title>The complete genome sequence of the pioneer microbe on fresh volcanic deposit, Leptospirillum ferrooxidans strain C2-3.</title>
        <authorList>
            <person name="Fujimura R."/>
            <person name="Sato Y."/>
            <person name="Nishizawa T."/>
            <person name="Nanba K."/>
            <person name="Oshima K."/>
            <person name="Hattori M."/>
            <person name="Kamijo T."/>
            <person name="Ohta H."/>
        </authorList>
    </citation>
    <scope>NUCLEOTIDE SEQUENCE [LARGE SCALE GENOMIC DNA]</scope>
    <source>
        <strain evidence="2">C2-3</strain>
    </source>
</reference>
<dbReference type="InterPro" id="IPR024524">
    <property type="entry name" value="DUF3800"/>
</dbReference>
<evidence type="ECO:0008006" key="3">
    <source>
        <dbReference type="Google" id="ProtNLM"/>
    </source>
</evidence>
<dbReference type="RefSeq" id="WP_014448744.1">
    <property type="nucleotide sequence ID" value="NC_017094.1"/>
</dbReference>
<dbReference type="OrthoDB" id="9792394at2"/>
<proteinExistence type="predicted"/>
<dbReference type="AlphaFoldDB" id="I0ILV3"/>
<dbReference type="Pfam" id="PF12686">
    <property type="entry name" value="DUF3800"/>
    <property type="match status" value="1"/>
</dbReference>
<gene>
    <name evidence="1" type="ordered locus">LFE_0536</name>
</gene>
<reference evidence="1 2" key="1">
    <citation type="journal article" date="2012" name="J. Bacteriol.">
        <title>Complete Genome Sequence of Leptospirillum ferrooxidans Strain C2-3, Isolated from a Fresh Volcanic Ash Deposit on the Island of Miyake, Japan.</title>
        <authorList>
            <person name="Fujimura R."/>
            <person name="Sato Y."/>
            <person name="Nishizawa T."/>
            <person name="Oshima K."/>
            <person name="Kim S.-W."/>
            <person name="Hattori M."/>
            <person name="Kamijo T."/>
            <person name="Ohta H."/>
        </authorList>
    </citation>
    <scope>NUCLEOTIDE SEQUENCE [LARGE SCALE GENOMIC DNA]</scope>
    <source>
        <strain evidence="1 2">C2-3</strain>
    </source>
</reference>
<dbReference type="Proteomes" id="UP000007382">
    <property type="component" value="Chromosome"/>
</dbReference>
<accession>I0ILV3</accession>
<dbReference type="HOGENOM" id="CLU_109755_0_0_0"/>